<reference evidence="19 20" key="1">
    <citation type="submission" date="2024-02" db="EMBL/GenBank/DDBJ databases">
        <authorList>
            <person name="Chen Y."/>
            <person name="Shah S."/>
            <person name="Dougan E. K."/>
            <person name="Thang M."/>
            <person name="Chan C."/>
        </authorList>
    </citation>
    <scope>NUCLEOTIDE SEQUENCE [LARGE SCALE GENOMIC DNA]</scope>
</reference>
<dbReference type="InterPro" id="IPR045187">
    <property type="entry name" value="CcO_II"/>
</dbReference>
<dbReference type="InterPro" id="IPR034227">
    <property type="entry name" value="CuRO_UO_II"/>
</dbReference>
<keyword evidence="6" id="KW-0679">Respiratory chain</keyword>
<feature type="chain" id="PRO_5045398997" description="Cytochrome c oxidase polypeptide II" evidence="16">
    <location>
        <begin position="30"/>
        <end position="279"/>
    </location>
</feature>
<evidence type="ECO:0000256" key="6">
    <source>
        <dbReference type="ARBA" id="ARBA00022660"/>
    </source>
</evidence>
<keyword evidence="11" id="KW-0560">Oxidoreductase</keyword>
<evidence type="ECO:0000256" key="3">
    <source>
        <dbReference type="ARBA" id="ARBA00007866"/>
    </source>
</evidence>
<feature type="transmembrane region" description="Helical" evidence="15">
    <location>
        <begin position="58"/>
        <end position="80"/>
    </location>
</feature>
<comment type="similarity">
    <text evidence="3">Belongs to the cytochrome c oxidase subunit 2 family.</text>
</comment>
<keyword evidence="7 15" id="KW-0812">Transmembrane</keyword>
<dbReference type="PROSITE" id="PS50857">
    <property type="entry name" value="COX2_CUA"/>
    <property type="match status" value="1"/>
</dbReference>
<dbReference type="PANTHER" id="PTHR22888:SF18">
    <property type="entry name" value="CYTOCHROME BO(3) UBIQUINOL OXIDASE SUBUNIT 2"/>
    <property type="match status" value="1"/>
</dbReference>
<sequence>MAVNWLTRAFAVTVFALVACLALAVPGLAADTVAQGPHTFLEPLGPIAEDQRDHLIRVLAWTSVAILPVFLLTPIILIRYRRKGRASYRPKWEFNPVLETFIWGVPVTIVVVLAVQLWTATHRIDPYSPLPGTPVCVQAVGLDWKWLFIYPQEEIAVIGELAVPVGQPVAVELTTDTVMQSFRISALAGQIYAMPGMRTALHFEASAQGETRGENTQYNGDGFPQQRFPVKALPEGQWQQWVANVRATGLELTDEVYAKIGVQGDLAATRTALGITADG</sequence>
<dbReference type="PANTHER" id="PTHR22888">
    <property type="entry name" value="CYTOCHROME C OXIDASE, SUBUNIT II"/>
    <property type="match status" value="1"/>
</dbReference>
<dbReference type="Gene3D" id="2.60.40.420">
    <property type="entry name" value="Cupredoxins - blue copper proteins"/>
    <property type="match status" value="1"/>
</dbReference>
<evidence type="ECO:0000256" key="13">
    <source>
        <dbReference type="ARBA" id="ARBA00031389"/>
    </source>
</evidence>
<comment type="cofactor">
    <cofactor evidence="1">
        <name>Cu cation</name>
        <dbReference type="ChEBI" id="CHEBI:23378"/>
    </cofactor>
</comment>
<keyword evidence="4" id="KW-0813">Transport</keyword>
<feature type="domain" description="Cytochrome oxidase subunit II copper A binding" evidence="17">
    <location>
        <begin position="132"/>
        <end position="244"/>
    </location>
</feature>
<evidence type="ECO:0000313" key="20">
    <source>
        <dbReference type="Proteomes" id="UP001642464"/>
    </source>
</evidence>
<keyword evidence="8 16" id="KW-0732">Signal</keyword>
<dbReference type="InterPro" id="IPR011759">
    <property type="entry name" value="Cyt_c_oxidase_su2_TM_dom"/>
</dbReference>
<evidence type="ECO:0000256" key="1">
    <source>
        <dbReference type="ARBA" id="ARBA00001935"/>
    </source>
</evidence>
<evidence type="ECO:0000256" key="7">
    <source>
        <dbReference type="ARBA" id="ARBA00022692"/>
    </source>
</evidence>
<dbReference type="Proteomes" id="UP001642464">
    <property type="component" value="Unassembled WGS sequence"/>
</dbReference>
<dbReference type="InterPro" id="IPR002429">
    <property type="entry name" value="CcO_II-like_C"/>
</dbReference>
<evidence type="ECO:0000256" key="10">
    <source>
        <dbReference type="ARBA" id="ARBA00022989"/>
    </source>
</evidence>
<dbReference type="Gene3D" id="1.10.287.90">
    <property type="match status" value="1"/>
</dbReference>
<keyword evidence="20" id="KW-1185">Reference proteome</keyword>
<evidence type="ECO:0000256" key="16">
    <source>
        <dbReference type="SAM" id="SignalP"/>
    </source>
</evidence>
<dbReference type="SUPFAM" id="SSF81464">
    <property type="entry name" value="Cytochrome c oxidase subunit II-like, transmembrane region"/>
    <property type="match status" value="1"/>
</dbReference>
<evidence type="ECO:0000256" key="14">
    <source>
        <dbReference type="ARBA" id="ARBA00049512"/>
    </source>
</evidence>
<dbReference type="PROSITE" id="PS50999">
    <property type="entry name" value="COX2_TM"/>
    <property type="match status" value="1"/>
</dbReference>
<dbReference type="CDD" id="cd04212">
    <property type="entry name" value="CuRO_UO_II"/>
    <property type="match status" value="1"/>
</dbReference>
<dbReference type="InterPro" id="IPR036257">
    <property type="entry name" value="Cyt_c_oxidase_su2_TM_sf"/>
</dbReference>
<evidence type="ECO:0000256" key="11">
    <source>
        <dbReference type="ARBA" id="ARBA00023002"/>
    </source>
</evidence>
<evidence type="ECO:0000256" key="8">
    <source>
        <dbReference type="ARBA" id="ARBA00022729"/>
    </source>
</evidence>
<dbReference type="EMBL" id="CAXAMM010019825">
    <property type="protein sequence ID" value="CAK9046531.1"/>
    <property type="molecule type" value="Genomic_DNA"/>
</dbReference>
<protein>
    <recommendedName>
        <fullName evidence="13">Cytochrome c oxidase polypeptide II</fullName>
    </recommendedName>
</protein>
<keyword evidence="5" id="KW-1003">Cell membrane</keyword>
<feature type="domain" description="Cytochrome oxidase subunit II transmembrane region profile" evidence="18">
    <location>
        <begin position="32"/>
        <end position="128"/>
    </location>
</feature>
<keyword evidence="9" id="KW-0249">Electron transport</keyword>
<comment type="subcellular location">
    <subcellularLocation>
        <location evidence="2">Cell membrane</location>
        <topology evidence="2">Multi-pass membrane protein</topology>
    </subcellularLocation>
</comment>
<evidence type="ECO:0000256" key="15">
    <source>
        <dbReference type="SAM" id="Phobius"/>
    </source>
</evidence>
<name>A0ABP0M4U5_9DINO</name>
<feature type="non-terminal residue" evidence="19">
    <location>
        <position position="279"/>
    </location>
</feature>
<evidence type="ECO:0000256" key="9">
    <source>
        <dbReference type="ARBA" id="ARBA00022982"/>
    </source>
</evidence>
<gene>
    <name evidence="19" type="ORF">SCF082_LOCUS26180</name>
</gene>
<keyword evidence="10 15" id="KW-1133">Transmembrane helix</keyword>
<comment type="catalytic activity">
    <reaction evidence="14">
        <text>4 Fe(II)-[cytochrome c] + O2 + 8 H(+)(in) = 4 Fe(III)-[cytochrome c] + 2 H2O + 4 H(+)(out)</text>
        <dbReference type="Rhea" id="RHEA:11436"/>
        <dbReference type="Rhea" id="RHEA-COMP:10350"/>
        <dbReference type="Rhea" id="RHEA-COMP:14399"/>
        <dbReference type="ChEBI" id="CHEBI:15377"/>
        <dbReference type="ChEBI" id="CHEBI:15378"/>
        <dbReference type="ChEBI" id="CHEBI:15379"/>
        <dbReference type="ChEBI" id="CHEBI:29033"/>
        <dbReference type="ChEBI" id="CHEBI:29034"/>
        <dbReference type="EC" id="7.1.1.9"/>
    </reaction>
    <physiologicalReaction direction="left-to-right" evidence="14">
        <dbReference type="Rhea" id="RHEA:11437"/>
    </physiologicalReaction>
</comment>
<accession>A0ABP0M4U5</accession>
<evidence type="ECO:0000256" key="4">
    <source>
        <dbReference type="ARBA" id="ARBA00022448"/>
    </source>
</evidence>
<feature type="signal peptide" evidence="16">
    <location>
        <begin position="1"/>
        <end position="29"/>
    </location>
</feature>
<evidence type="ECO:0000256" key="12">
    <source>
        <dbReference type="ARBA" id="ARBA00023136"/>
    </source>
</evidence>
<dbReference type="SUPFAM" id="SSF49503">
    <property type="entry name" value="Cupredoxins"/>
    <property type="match status" value="1"/>
</dbReference>
<proteinExistence type="inferred from homology"/>
<feature type="transmembrane region" description="Helical" evidence="15">
    <location>
        <begin position="101"/>
        <end position="119"/>
    </location>
</feature>
<evidence type="ECO:0000259" key="17">
    <source>
        <dbReference type="PROSITE" id="PS50857"/>
    </source>
</evidence>
<comment type="caution">
    <text evidence="19">The sequence shown here is derived from an EMBL/GenBank/DDBJ whole genome shotgun (WGS) entry which is preliminary data.</text>
</comment>
<organism evidence="19 20">
    <name type="scientific">Durusdinium trenchii</name>
    <dbReference type="NCBI Taxonomy" id="1381693"/>
    <lineage>
        <taxon>Eukaryota</taxon>
        <taxon>Sar</taxon>
        <taxon>Alveolata</taxon>
        <taxon>Dinophyceae</taxon>
        <taxon>Suessiales</taxon>
        <taxon>Symbiodiniaceae</taxon>
        <taxon>Durusdinium</taxon>
    </lineage>
</organism>
<keyword evidence="12 15" id="KW-0472">Membrane</keyword>
<evidence type="ECO:0000256" key="2">
    <source>
        <dbReference type="ARBA" id="ARBA00004651"/>
    </source>
</evidence>
<evidence type="ECO:0000313" key="19">
    <source>
        <dbReference type="EMBL" id="CAK9046531.1"/>
    </source>
</evidence>
<evidence type="ECO:0000256" key="5">
    <source>
        <dbReference type="ARBA" id="ARBA00022475"/>
    </source>
</evidence>
<dbReference type="InterPro" id="IPR008972">
    <property type="entry name" value="Cupredoxin"/>
</dbReference>
<evidence type="ECO:0000259" key="18">
    <source>
        <dbReference type="PROSITE" id="PS50999"/>
    </source>
</evidence>